<organism evidence="1 2">
    <name type="scientific">Thauera terpenica 58Eu</name>
    <dbReference type="NCBI Taxonomy" id="1348657"/>
    <lineage>
        <taxon>Bacteria</taxon>
        <taxon>Pseudomonadati</taxon>
        <taxon>Pseudomonadota</taxon>
        <taxon>Betaproteobacteria</taxon>
        <taxon>Rhodocyclales</taxon>
        <taxon>Zoogloeaceae</taxon>
        <taxon>Thauera</taxon>
    </lineage>
</organism>
<gene>
    <name evidence="1" type="ORF">M622_17990</name>
</gene>
<evidence type="ECO:0000313" key="1">
    <source>
        <dbReference type="EMBL" id="EPZ14674.1"/>
    </source>
</evidence>
<dbReference type="OrthoDB" id="5845356at2"/>
<dbReference type="STRING" id="1348657.M622_17990"/>
<dbReference type="EMBL" id="ATJV01000072">
    <property type="protein sequence ID" value="EPZ14674.1"/>
    <property type="molecule type" value="Genomic_DNA"/>
</dbReference>
<dbReference type="Proteomes" id="UP000015455">
    <property type="component" value="Unassembled WGS sequence"/>
</dbReference>
<comment type="caution">
    <text evidence="1">The sequence shown here is derived from an EMBL/GenBank/DDBJ whole genome shotgun (WGS) entry which is preliminary data.</text>
</comment>
<reference evidence="1 2" key="1">
    <citation type="submission" date="2013-06" db="EMBL/GenBank/DDBJ databases">
        <title>Draft genome sequence of Thauera terpenica.</title>
        <authorList>
            <person name="Liu B."/>
            <person name="Frostegard A.H."/>
            <person name="Shapleigh J.P."/>
        </authorList>
    </citation>
    <scope>NUCLEOTIDE SEQUENCE [LARGE SCALE GENOMIC DNA]</scope>
    <source>
        <strain evidence="1 2">58Eu</strain>
    </source>
</reference>
<keyword evidence="2" id="KW-1185">Reference proteome</keyword>
<protein>
    <submittedName>
        <fullName evidence="1">Uncharacterized protein</fullName>
    </submittedName>
</protein>
<dbReference type="AlphaFoldDB" id="T0AP97"/>
<dbReference type="PATRIC" id="fig|1348657.5.peg.2863"/>
<name>T0AP97_9RHOO</name>
<sequence>MPSPRSLTLALYTHWEIIEALVPLTRDFPAFDPEHAMAIIARASPTLDVAQSEDTLRQLVNSDLLRVVPRGSALELHPQVLEFVRGLTREHELGLSQVLRARVDAIREATAQLADALVLGRADGMRSAASKLAELFRQISQQLDQDRHAILELAERAKAADANLPLVRRYADVLEAFDSYIEPMAQMMDSGPEGTFYRFLEQAEQTLDHAVETLEVRGALYTQRLAMRHVAFRAKELRRLGREVLKQCSDTLLREELRQHNALSSAISHLLGQIRKRGLKRTLRNGDLPLWQRGFPRRVSVGGDFLSVFCVVNIGLSEVS</sequence>
<accession>T0AP97</accession>
<evidence type="ECO:0000313" key="2">
    <source>
        <dbReference type="Proteomes" id="UP000015455"/>
    </source>
</evidence>
<dbReference type="eggNOG" id="ENOG502Z8PV">
    <property type="taxonomic scope" value="Bacteria"/>
</dbReference>
<proteinExistence type="predicted"/>
<dbReference type="RefSeq" id="WP_021250266.1">
    <property type="nucleotide sequence ID" value="NZ_ATJV01000072.1"/>
</dbReference>